<evidence type="ECO:0000313" key="3">
    <source>
        <dbReference type="Proteomes" id="UP000663838"/>
    </source>
</evidence>
<feature type="transmembrane region" description="Helical" evidence="1">
    <location>
        <begin position="7"/>
        <end position="25"/>
    </location>
</feature>
<protein>
    <submittedName>
        <fullName evidence="2">Uncharacterized protein</fullName>
    </submittedName>
</protein>
<organism evidence="2 3">
    <name type="scientific">Rotaria socialis</name>
    <dbReference type="NCBI Taxonomy" id="392032"/>
    <lineage>
        <taxon>Eukaryota</taxon>
        <taxon>Metazoa</taxon>
        <taxon>Spiralia</taxon>
        <taxon>Gnathifera</taxon>
        <taxon>Rotifera</taxon>
        <taxon>Eurotatoria</taxon>
        <taxon>Bdelloidea</taxon>
        <taxon>Philodinida</taxon>
        <taxon>Philodinidae</taxon>
        <taxon>Rotaria</taxon>
    </lineage>
</organism>
<evidence type="ECO:0000256" key="1">
    <source>
        <dbReference type="SAM" id="Phobius"/>
    </source>
</evidence>
<dbReference type="AlphaFoldDB" id="A0A821SHP4"/>
<dbReference type="Proteomes" id="UP000663838">
    <property type="component" value="Unassembled WGS sequence"/>
</dbReference>
<dbReference type="EMBL" id="CAJOBS010003497">
    <property type="protein sequence ID" value="CAF4858039.1"/>
    <property type="molecule type" value="Genomic_DNA"/>
</dbReference>
<comment type="caution">
    <text evidence="2">The sequence shown here is derived from an EMBL/GenBank/DDBJ whole genome shotgun (WGS) entry which is preliminary data.</text>
</comment>
<reference evidence="2" key="1">
    <citation type="submission" date="2021-02" db="EMBL/GenBank/DDBJ databases">
        <authorList>
            <person name="Nowell W R."/>
        </authorList>
    </citation>
    <scope>NUCLEOTIDE SEQUENCE</scope>
</reference>
<evidence type="ECO:0000313" key="2">
    <source>
        <dbReference type="EMBL" id="CAF4858039.1"/>
    </source>
</evidence>
<name>A0A821SHP4_9BILA</name>
<proteinExistence type="predicted"/>
<sequence length="323" mass="36796">MKRVQYFNAFVTMIYIFKFVSGFSIQQLNPPPLWAVFKYTLNLTAFRSVPAQTMASCSMTCFTVPNCSLAVMGDVQRCRISSSINSSIYQLLPDDNSAVIFNPYGFQYKVTNNPFKMFQIIPGGHIRVPSDTMLYYSMNEPEHVYWILNQPMSRAEARGNCSSFPNTSLAYFSNLAELKIGIFILEKENSKALNKITHEGFKSPLMVQYKKGRFQKGAKYNLMRTQYMEAMTLDQHDRRRTFHVDMNTKPAGESWTILVGPQQTALPVSAIPLSGDSRVQINGGPTGTYTLYIQWFGSPTLNDHYNDDFVAALCRTQVNWFLN</sequence>
<keyword evidence="1" id="KW-0812">Transmembrane</keyword>
<keyword evidence="1" id="KW-0472">Membrane</keyword>
<accession>A0A821SHP4</accession>
<gene>
    <name evidence="2" type="ORF">TOA249_LOCUS27451</name>
</gene>
<keyword evidence="1" id="KW-1133">Transmembrane helix</keyword>